<name>A0A068VBL8_COFCA</name>
<evidence type="ECO:0000313" key="1">
    <source>
        <dbReference type="EMBL" id="CDP17969.1"/>
    </source>
</evidence>
<keyword evidence="2" id="KW-1185">Reference proteome</keyword>
<proteinExistence type="predicted"/>
<dbReference type="InParanoid" id="A0A068VBL8"/>
<gene>
    <name evidence="1" type="ORF">GSCOC_T00001216001</name>
</gene>
<dbReference type="EMBL" id="HG739278">
    <property type="protein sequence ID" value="CDP17969.1"/>
    <property type="molecule type" value="Genomic_DNA"/>
</dbReference>
<dbReference type="AlphaFoldDB" id="A0A068VBL8"/>
<organism evidence="1 2">
    <name type="scientific">Coffea canephora</name>
    <name type="common">Robusta coffee</name>
    <dbReference type="NCBI Taxonomy" id="49390"/>
    <lineage>
        <taxon>Eukaryota</taxon>
        <taxon>Viridiplantae</taxon>
        <taxon>Streptophyta</taxon>
        <taxon>Embryophyta</taxon>
        <taxon>Tracheophyta</taxon>
        <taxon>Spermatophyta</taxon>
        <taxon>Magnoliopsida</taxon>
        <taxon>eudicotyledons</taxon>
        <taxon>Gunneridae</taxon>
        <taxon>Pentapetalae</taxon>
        <taxon>asterids</taxon>
        <taxon>lamiids</taxon>
        <taxon>Gentianales</taxon>
        <taxon>Rubiaceae</taxon>
        <taxon>Ixoroideae</taxon>
        <taxon>Gardenieae complex</taxon>
        <taxon>Bertiereae - Coffeeae clade</taxon>
        <taxon>Coffeeae</taxon>
        <taxon>Coffea</taxon>
    </lineage>
</organism>
<dbReference type="Gramene" id="CDP17969">
    <property type="protein sequence ID" value="CDP17969"/>
    <property type="gene ID" value="GSCOC_T00001216001"/>
</dbReference>
<dbReference type="Proteomes" id="UP000295252">
    <property type="component" value="Chromosome IV"/>
</dbReference>
<sequence length="61" mass="7005">MLIIQLYNACSAGSFPIVHILLATRKISLFLSITPIQNTIFFRPLPSRCDRRRGRRQLSGF</sequence>
<evidence type="ECO:0000313" key="2">
    <source>
        <dbReference type="Proteomes" id="UP000295252"/>
    </source>
</evidence>
<protein>
    <submittedName>
        <fullName evidence="1">Uncharacterized protein</fullName>
    </submittedName>
</protein>
<accession>A0A068VBL8</accession>
<reference evidence="2" key="1">
    <citation type="journal article" date="2014" name="Science">
        <title>The coffee genome provides insight into the convergent evolution of caffeine biosynthesis.</title>
        <authorList>
            <person name="Denoeud F."/>
            <person name="Carretero-Paulet L."/>
            <person name="Dereeper A."/>
            <person name="Droc G."/>
            <person name="Guyot R."/>
            <person name="Pietrella M."/>
            <person name="Zheng C."/>
            <person name="Alberti A."/>
            <person name="Anthony F."/>
            <person name="Aprea G."/>
            <person name="Aury J.M."/>
            <person name="Bento P."/>
            <person name="Bernard M."/>
            <person name="Bocs S."/>
            <person name="Campa C."/>
            <person name="Cenci A."/>
            <person name="Combes M.C."/>
            <person name="Crouzillat D."/>
            <person name="Da Silva C."/>
            <person name="Daddiego L."/>
            <person name="De Bellis F."/>
            <person name="Dussert S."/>
            <person name="Garsmeur O."/>
            <person name="Gayraud T."/>
            <person name="Guignon V."/>
            <person name="Jahn K."/>
            <person name="Jamilloux V."/>
            <person name="Joet T."/>
            <person name="Labadie K."/>
            <person name="Lan T."/>
            <person name="Leclercq J."/>
            <person name="Lepelley M."/>
            <person name="Leroy T."/>
            <person name="Li L.T."/>
            <person name="Librado P."/>
            <person name="Lopez L."/>
            <person name="Munoz A."/>
            <person name="Noel B."/>
            <person name="Pallavicini A."/>
            <person name="Perrotta G."/>
            <person name="Poncet V."/>
            <person name="Pot D."/>
            <person name="Priyono X."/>
            <person name="Rigoreau M."/>
            <person name="Rouard M."/>
            <person name="Rozas J."/>
            <person name="Tranchant-Dubreuil C."/>
            <person name="VanBuren R."/>
            <person name="Zhang Q."/>
            <person name="Andrade A.C."/>
            <person name="Argout X."/>
            <person name="Bertrand B."/>
            <person name="de Kochko A."/>
            <person name="Graziosi G."/>
            <person name="Henry R.J."/>
            <person name="Jayarama X."/>
            <person name="Ming R."/>
            <person name="Nagai C."/>
            <person name="Rounsley S."/>
            <person name="Sankoff D."/>
            <person name="Giuliano G."/>
            <person name="Albert V.A."/>
            <person name="Wincker P."/>
            <person name="Lashermes P."/>
        </authorList>
    </citation>
    <scope>NUCLEOTIDE SEQUENCE [LARGE SCALE GENOMIC DNA]</scope>
    <source>
        <strain evidence="2">cv. DH200-94</strain>
    </source>
</reference>